<keyword evidence="2 5" id="KW-0238">DNA-binding</keyword>
<dbReference type="Gene3D" id="1.10.10.10">
    <property type="entry name" value="Winged helix-like DNA-binding domain superfamily/Winged helix DNA-binding domain"/>
    <property type="match status" value="1"/>
</dbReference>
<dbReference type="SUPFAM" id="SSF46785">
    <property type="entry name" value="Winged helix' DNA-binding domain"/>
    <property type="match status" value="1"/>
</dbReference>
<keyword evidence="1" id="KW-0805">Transcription regulation</keyword>
<proteinExistence type="predicted"/>
<dbReference type="EMBL" id="FOBO01000038">
    <property type="protein sequence ID" value="SEN84604.1"/>
    <property type="molecule type" value="Genomic_DNA"/>
</dbReference>
<protein>
    <submittedName>
        <fullName evidence="5">DNA-binding transcriptional regulator, ArsR family</fullName>
    </submittedName>
</protein>
<evidence type="ECO:0000313" key="5">
    <source>
        <dbReference type="EMBL" id="SEN84604.1"/>
    </source>
</evidence>
<dbReference type="AlphaFoldDB" id="A0A1H8JV35"/>
<keyword evidence="3" id="KW-0804">Transcription</keyword>
<dbReference type="PROSITE" id="PS50987">
    <property type="entry name" value="HTH_ARSR_2"/>
    <property type="match status" value="1"/>
</dbReference>
<evidence type="ECO:0000259" key="4">
    <source>
        <dbReference type="PROSITE" id="PS50987"/>
    </source>
</evidence>
<sequence>MPDCAHMISAPLRALSNSKRLTILRWLRDPTSHFPPQRDGDLVVDGVCVGFITKKIGLSQPAVTEHMQILADAGLVSSKKIRNWVFYKLDDEQVRTFLAALSETLEIPKPR</sequence>
<evidence type="ECO:0000256" key="3">
    <source>
        <dbReference type="ARBA" id="ARBA00023163"/>
    </source>
</evidence>
<dbReference type="InterPro" id="IPR001845">
    <property type="entry name" value="HTH_ArsR_DNA-bd_dom"/>
</dbReference>
<dbReference type="PANTHER" id="PTHR33154:SF32">
    <property type="entry name" value="TRANSCRIPTIONAL REGULATORY PROTEIN"/>
    <property type="match status" value="1"/>
</dbReference>
<dbReference type="GO" id="GO:0003677">
    <property type="term" value="F:DNA binding"/>
    <property type="evidence" value="ECO:0007669"/>
    <property type="project" value="UniProtKB-KW"/>
</dbReference>
<name>A0A1H8JV35_9RHOB</name>
<dbReference type="InterPro" id="IPR036388">
    <property type="entry name" value="WH-like_DNA-bd_sf"/>
</dbReference>
<reference evidence="5 6" key="1">
    <citation type="submission" date="2016-10" db="EMBL/GenBank/DDBJ databases">
        <authorList>
            <person name="de Groot N.N."/>
        </authorList>
    </citation>
    <scope>NUCLEOTIDE SEQUENCE [LARGE SCALE GENOMIC DNA]</scope>
    <source>
        <strain evidence="5 6">DSM 11457</strain>
    </source>
</reference>
<dbReference type="PANTHER" id="PTHR33154">
    <property type="entry name" value="TRANSCRIPTIONAL REGULATOR, ARSR FAMILY"/>
    <property type="match status" value="1"/>
</dbReference>
<dbReference type="InterPro" id="IPR051081">
    <property type="entry name" value="HTH_MetalResp_TranReg"/>
</dbReference>
<evidence type="ECO:0000313" key="6">
    <source>
        <dbReference type="Proteomes" id="UP000182160"/>
    </source>
</evidence>
<dbReference type="CDD" id="cd00090">
    <property type="entry name" value="HTH_ARSR"/>
    <property type="match status" value="1"/>
</dbReference>
<dbReference type="InterPro" id="IPR011991">
    <property type="entry name" value="ArsR-like_HTH"/>
</dbReference>
<dbReference type="SMART" id="SM00418">
    <property type="entry name" value="HTH_ARSR"/>
    <property type="match status" value="1"/>
</dbReference>
<feature type="domain" description="HTH arsR-type" evidence="4">
    <location>
        <begin position="1"/>
        <end position="109"/>
    </location>
</feature>
<organism evidence="5 6">
    <name type="scientific">Roseovarius tolerans</name>
    <dbReference type="NCBI Taxonomy" id="74031"/>
    <lineage>
        <taxon>Bacteria</taxon>
        <taxon>Pseudomonadati</taxon>
        <taxon>Pseudomonadota</taxon>
        <taxon>Alphaproteobacteria</taxon>
        <taxon>Rhodobacterales</taxon>
        <taxon>Roseobacteraceae</taxon>
        <taxon>Roseovarius</taxon>
    </lineage>
</organism>
<dbReference type="Pfam" id="PF01022">
    <property type="entry name" value="HTH_5"/>
    <property type="match status" value="1"/>
</dbReference>
<accession>A0A1H8JV35</accession>
<evidence type="ECO:0000256" key="1">
    <source>
        <dbReference type="ARBA" id="ARBA00023015"/>
    </source>
</evidence>
<dbReference type="Proteomes" id="UP000182160">
    <property type="component" value="Unassembled WGS sequence"/>
</dbReference>
<gene>
    <name evidence="5" type="ORF">SAMN04488077_1386</name>
</gene>
<dbReference type="InterPro" id="IPR036390">
    <property type="entry name" value="WH_DNA-bd_sf"/>
</dbReference>
<dbReference type="GO" id="GO:0003700">
    <property type="term" value="F:DNA-binding transcription factor activity"/>
    <property type="evidence" value="ECO:0007669"/>
    <property type="project" value="InterPro"/>
</dbReference>
<evidence type="ECO:0000256" key="2">
    <source>
        <dbReference type="ARBA" id="ARBA00023125"/>
    </source>
</evidence>